<feature type="transmembrane region" description="Helical" evidence="7">
    <location>
        <begin position="133"/>
        <end position="160"/>
    </location>
</feature>
<evidence type="ECO:0000313" key="10">
    <source>
        <dbReference type="Proteomes" id="UP000191500"/>
    </source>
</evidence>
<name>A0A1V6V871_9EURO</name>
<protein>
    <recommendedName>
        <fullName evidence="8">Major facilitator superfamily (MFS) profile domain-containing protein</fullName>
    </recommendedName>
</protein>
<comment type="caution">
    <text evidence="9">The sequence shown here is derived from an EMBL/GenBank/DDBJ whole genome shotgun (WGS) entry which is preliminary data.</text>
</comment>
<comment type="subcellular location">
    <subcellularLocation>
        <location evidence="1">Membrane</location>
        <topology evidence="1">Multi-pass membrane protein</topology>
    </subcellularLocation>
</comment>
<evidence type="ECO:0000256" key="3">
    <source>
        <dbReference type="ARBA" id="ARBA00022692"/>
    </source>
</evidence>
<dbReference type="InterPro" id="IPR011701">
    <property type="entry name" value="MFS"/>
</dbReference>
<dbReference type="STRING" id="36646.A0A1V6V871"/>
<dbReference type="PANTHER" id="PTHR23502">
    <property type="entry name" value="MAJOR FACILITATOR SUPERFAMILY"/>
    <property type="match status" value="1"/>
</dbReference>
<evidence type="ECO:0000256" key="2">
    <source>
        <dbReference type="ARBA" id="ARBA00022448"/>
    </source>
</evidence>
<keyword evidence="5 7" id="KW-0472">Membrane</keyword>
<accession>A0A1V6V871</accession>
<organism evidence="9 10">
    <name type="scientific">Penicillium coprophilum</name>
    <dbReference type="NCBI Taxonomy" id="36646"/>
    <lineage>
        <taxon>Eukaryota</taxon>
        <taxon>Fungi</taxon>
        <taxon>Dikarya</taxon>
        <taxon>Ascomycota</taxon>
        <taxon>Pezizomycotina</taxon>
        <taxon>Eurotiomycetes</taxon>
        <taxon>Eurotiomycetidae</taxon>
        <taxon>Eurotiales</taxon>
        <taxon>Aspergillaceae</taxon>
        <taxon>Penicillium</taxon>
    </lineage>
</organism>
<keyword evidence="3 7" id="KW-0812">Transmembrane</keyword>
<evidence type="ECO:0000256" key="5">
    <source>
        <dbReference type="ARBA" id="ARBA00023136"/>
    </source>
</evidence>
<feature type="compositionally biased region" description="Polar residues" evidence="6">
    <location>
        <begin position="31"/>
        <end position="41"/>
    </location>
</feature>
<feature type="transmembrane region" description="Helical" evidence="7">
    <location>
        <begin position="66"/>
        <end position="91"/>
    </location>
</feature>
<dbReference type="SUPFAM" id="SSF103473">
    <property type="entry name" value="MFS general substrate transporter"/>
    <property type="match status" value="1"/>
</dbReference>
<evidence type="ECO:0000256" key="7">
    <source>
        <dbReference type="SAM" id="Phobius"/>
    </source>
</evidence>
<keyword evidence="2" id="KW-0813">Transport</keyword>
<feature type="transmembrane region" description="Helical" evidence="7">
    <location>
        <begin position="479"/>
        <end position="500"/>
    </location>
</feature>
<evidence type="ECO:0000256" key="6">
    <source>
        <dbReference type="SAM" id="MobiDB-lite"/>
    </source>
</evidence>
<dbReference type="GO" id="GO:0022857">
    <property type="term" value="F:transmembrane transporter activity"/>
    <property type="evidence" value="ECO:0007669"/>
    <property type="project" value="InterPro"/>
</dbReference>
<dbReference type="PROSITE" id="PS50850">
    <property type="entry name" value="MFS"/>
    <property type="match status" value="1"/>
</dbReference>
<dbReference type="GO" id="GO:0005886">
    <property type="term" value="C:plasma membrane"/>
    <property type="evidence" value="ECO:0007669"/>
    <property type="project" value="TreeGrafter"/>
</dbReference>
<dbReference type="EMBL" id="MDDG01000001">
    <property type="protein sequence ID" value="OQE46852.1"/>
    <property type="molecule type" value="Genomic_DNA"/>
</dbReference>
<dbReference type="Pfam" id="PF07690">
    <property type="entry name" value="MFS_1"/>
    <property type="match status" value="1"/>
</dbReference>
<proteinExistence type="predicted"/>
<feature type="transmembrane region" description="Helical" evidence="7">
    <location>
        <begin position="233"/>
        <end position="253"/>
    </location>
</feature>
<keyword evidence="10" id="KW-1185">Reference proteome</keyword>
<feature type="transmembrane region" description="Helical" evidence="7">
    <location>
        <begin position="355"/>
        <end position="372"/>
    </location>
</feature>
<feature type="transmembrane region" description="Helical" evidence="7">
    <location>
        <begin position="411"/>
        <end position="429"/>
    </location>
</feature>
<evidence type="ECO:0000259" key="8">
    <source>
        <dbReference type="PROSITE" id="PS50850"/>
    </source>
</evidence>
<evidence type="ECO:0000313" key="9">
    <source>
        <dbReference type="EMBL" id="OQE46852.1"/>
    </source>
</evidence>
<feature type="transmembrane region" description="Helical" evidence="7">
    <location>
        <begin position="103"/>
        <end position="121"/>
    </location>
</feature>
<dbReference type="PANTHER" id="PTHR23502:SF51">
    <property type="entry name" value="QUINIDINE RESISTANCE PROTEIN 1-RELATED"/>
    <property type="match status" value="1"/>
</dbReference>
<dbReference type="Gene3D" id="1.20.1250.20">
    <property type="entry name" value="MFS general substrate transporter like domains"/>
    <property type="match status" value="1"/>
</dbReference>
<keyword evidence="4 7" id="KW-1133">Transmembrane helix</keyword>
<dbReference type="InterPro" id="IPR036259">
    <property type="entry name" value="MFS_trans_sf"/>
</dbReference>
<reference evidence="10" key="1">
    <citation type="journal article" date="2017" name="Nat. Microbiol.">
        <title>Global analysis of biosynthetic gene clusters reveals vast potential of secondary metabolite production in Penicillium species.</title>
        <authorList>
            <person name="Nielsen J.C."/>
            <person name="Grijseels S."/>
            <person name="Prigent S."/>
            <person name="Ji B."/>
            <person name="Dainat J."/>
            <person name="Nielsen K.F."/>
            <person name="Frisvad J.C."/>
            <person name="Workman M."/>
            <person name="Nielsen J."/>
        </authorList>
    </citation>
    <scope>NUCLEOTIDE SEQUENCE [LARGE SCALE GENOMIC DNA]</scope>
    <source>
        <strain evidence="10">IBT 31321</strain>
    </source>
</reference>
<dbReference type="AlphaFoldDB" id="A0A1V6V871"/>
<evidence type="ECO:0000256" key="1">
    <source>
        <dbReference type="ARBA" id="ARBA00004141"/>
    </source>
</evidence>
<dbReference type="InterPro" id="IPR020846">
    <property type="entry name" value="MFS_dom"/>
</dbReference>
<dbReference type="Proteomes" id="UP000191500">
    <property type="component" value="Unassembled WGS sequence"/>
</dbReference>
<sequence>MSTMGNEENKPGHTRASTEKVPQQCYPYTPASISRHNSQVSLPPKEANSEPQDEAYSIFSKREKHLAVFLITFAATFSPLSSFIFFPAINALSASLNVSVEKINLTVTSYMIVAGVAPAIIGDLADMTGRRNVYLLTLLIYAVANIGLAVQNSWIALFLLRMMQSAGGSATIAMGYGVISDIASPSERGGYVGMVLLGHQSHTITLLFGSPNIATAIGPILGGALSEAPGWRWIFWVPAIASGICILLVALFLPETARSIVGNGSRNVSALYRPIFGCQRSIKPTSLPALHERENTPRNFRIPNPLTTLKILTSRESLLITAIYGIYYMNFSCLQGSLSTLFIDIYHFSELKAGLIYLPFGIGSCIGAYCSGKIMNRDYRLTARAHDLVIDTTHGDDLTTFPIEKARFRSIWYSICATGISTTGYGWALQSRSCCGTLLTDLNPKSPAAAQAANNIVRCSLAGAGLAFLQSCLDAMGPGWTFTLFGGLCMACLGVAWLEWKYGKMWRQQ</sequence>
<evidence type="ECO:0000256" key="4">
    <source>
        <dbReference type="ARBA" id="ARBA00022989"/>
    </source>
</evidence>
<feature type="region of interest" description="Disordered" evidence="6">
    <location>
        <begin position="1"/>
        <end position="49"/>
    </location>
</feature>
<gene>
    <name evidence="9" type="ORF">PENCOP_c001G03016</name>
</gene>
<feature type="transmembrane region" description="Helical" evidence="7">
    <location>
        <begin position="318"/>
        <end position="343"/>
    </location>
</feature>
<feature type="domain" description="Major facilitator superfamily (MFS) profile" evidence="8">
    <location>
        <begin position="67"/>
        <end position="509"/>
    </location>
</feature>